<organism evidence="6">
    <name type="scientific">Neobodo designis</name>
    <name type="common">Flagellated protozoan</name>
    <name type="synonym">Bodo designis</name>
    <dbReference type="NCBI Taxonomy" id="312471"/>
    <lineage>
        <taxon>Eukaryota</taxon>
        <taxon>Discoba</taxon>
        <taxon>Euglenozoa</taxon>
        <taxon>Kinetoplastea</taxon>
        <taxon>Metakinetoplastina</taxon>
        <taxon>Neobodonida</taxon>
        <taxon>Neobodo</taxon>
    </lineage>
</organism>
<evidence type="ECO:0000256" key="3">
    <source>
        <dbReference type="PROSITE-ProRule" id="PRU00239"/>
    </source>
</evidence>
<dbReference type="Pfam" id="PF00648">
    <property type="entry name" value="Peptidase_C2"/>
    <property type="match status" value="1"/>
</dbReference>
<evidence type="ECO:0000256" key="1">
    <source>
        <dbReference type="ARBA" id="ARBA00007623"/>
    </source>
</evidence>
<dbReference type="InterPro" id="IPR013780">
    <property type="entry name" value="Glyco_hydro_b"/>
</dbReference>
<dbReference type="InterPro" id="IPR038765">
    <property type="entry name" value="Papain-like_cys_pep_sf"/>
</dbReference>
<protein>
    <recommendedName>
        <fullName evidence="5">Calpain catalytic domain-containing protein</fullName>
    </recommendedName>
</protein>
<dbReference type="PANTHER" id="PTHR10183:SF423">
    <property type="entry name" value="LEUCINE-RICH REPEAT PROTEIN (LRRP)"/>
    <property type="match status" value="1"/>
</dbReference>
<dbReference type="SMART" id="SM00230">
    <property type="entry name" value="CysPc"/>
    <property type="match status" value="1"/>
</dbReference>
<gene>
    <name evidence="6" type="ORF">NDES1114_LOCUS36042</name>
</gene>
<dbReference type="InterPro" id="IPR022684">
    <property type="entry name" value="Calpain_cysteine_protease"/>
</dbReference>
<feature type="compositionally biased region" description="Basic and acidic residues" evidence="4">
    <location>
        <begin position="1"/>
        <end position="25"/>
    </location>
</feature>
<dbReference type="SUPFAM" id="SSF101601">
    <property type="entry name" value="Smp-1-like"/>
    <property type="match status" value="1"/>
</dbReference>
<dbReference type="PROSITE" id="PS50203">
    <property type="entry name" value="CALPAIN_CAT"/>
    <property type="match status" value="1"/>
</dbReference>
<dbReference type="InterPro" id="IPR000169">
    <property type="entry name" value="Pept_cys_AS"/>
</dbReference>
<accession>A0A7S1R650</accession>
<proteinExistence type="inferred from homology"/>
<keyword evidence="3" id="KW-0378">Hydrolase</keyword>
<dbReference type="EMBL" id="HBGF01053875">
    <property type="protein sequence ID" value="CAD9157039.1"/>
    <property type="molecule type" value="Transcribed_RNA"/>
</dbReference>
<feature type="domain" description="Calpain catalytic" evidence="5">
    <location>
        <begin position="194"/>
        <end position="509"/>
    </location>
</feature>
<feature type="region of interest" description="Disordered" evidence="4">
    <location>
        <begin position="1"/>
        <end position="34"/>
    </location>
</feature>
<dbReference type="InterPro" id="IPR036310">
    <property type="entry name" value="Smp-1-like_sf"/>
</dbReference>
<keyword evidence="3" id="KW-0788">Thiol protease</keyword>
<dbReference type="CDD" id="cd00044">
    <property type="entry name" value="CysPc"/>
    <property type="match status" value="1"/>
</dbReference>
<evidence type="ECO:0000256" key="2">
    <source>
        <dbReference type="PIRSR" id="PIRSR622684-1"/>
    </source>
</evidence>
<dbReference type="PRINTS" id="PR00704">
    <property type="entry name" value="CALPAIN"/>
</dbReference>
<evidence type="ECO:0000313" key="6">
    <source>
        <dbReference type="EMBL" id="CAD9157039.1"/>
    </source>
</evidence>
<dbReference type="InterPro" id="IPR015232">
    <property type="entry name" value="DUF1935"/>
</dbReference>
<evidence type="ECO:0000259" key="5">
    <source>
        <dbReference type="PROSITE" id="PS50203"/>
    </source>
</evidence>
<dbReference type="InterPro" id="IPR001300">
    <property type="entry name" value="Peptidase_C2_calpain_cat"/>
</dbReference>
<dbReference type="GO" id="GO:0004198">
    <property type="term" value="F:calcium-dependent cysteine-type endopeptidase activity"/>
    <property type="evidence" value="ECO:0007669"/>
    <property type="project" value="InterPro"/>
</dbReference>
<dbReference type="PANTHER" id="PTHR10183">
    <property type="entry name" value="CALPAIN"/>
    <property type="match status" value="1"/>
</dbReference>
<evidence type="ECO:0000256" key="4">
    <source>
        <dbReference type="SAM" id="MobiDB-lite"/>
    </source>
</evidence>
<dbReference type="Pfam" id="PF09149">
    <property type="entry name" value="DUF1935"/>
    <property type="match status" value="1"/>
</dbReference>
<feature type="active site" evidence="2 3">
    <location>
        <position position="428"/>
    </location>
</feature>
<reference evidence="6" key="1">
    <citation type="submission" date="2021-01" db="EMBL/GenBank/DDBJ databases">
        <authorList>
            <person name="Corre E."/>
            <person name="Pelletier E."/>
            <person name="Niang G."/>
            <person name="Scheremetjew M."/>
            <person name="Finn R."/>
            <person name="Kale V."/>
            <person name="Holt S."/>
            <person name="Cochrane G."/>
            <person name="Meng A."/>
            <person name="Brown T."/>
            <person name="Cohen L."/>
        </authorList>
    </citation>
    <scope>NUCLEOTIDE SEQUENCE</scope>
    <source>
        <strain evidence="6">CCAP 1951/1</strain>
    </source>
</reference>
<keyword evidence="3" id="KW-0645">Protease</keyword>
<dbReference type="PROSITE" id="PS00139">
    <property type="entry name" value="THIOL_PROTEASE_CYS"/>
    <property type="match status" value="1"/>
</dbReference>
<feature type="active site" evidence="2 3">
    <location>
        <position position="251"/>
    </location>
</feature>
<sequence>MGCTQSKEKEQEKPVDEPARQKEQDYSAAPAEAVDDVEVEAVEEASGEAPSKYKLGGPTVDGNVADLWSPYAYKVTTDDGWWVYSDTNQYEVHFTFTTGSDLEAGDCTRTEEGGKNVYEITVYPGETKQLWHGVPNGWSYKARASGLSQEYCARVAAEAEAAVSAQIDEMQAYVDNTGGDVDAAVGEIVANDGNYVDLDFKPTNASLGGQLRPAAWLRPKDFVPQEFRNRIRLISDGVEPNDIDQGRLGDCWFLCAVASVAEDPAKIKDIFRHPKRDAEAARAERARGAYRVTLNKGGWWYNLVVDDYLPCIGGQPCFARNVQDPAELWVALLEKAYARMHGSYAAIAAGDARQALSDLTGYPTERFPDFSEDPDGLFERIVQYDEKGYMINLNTPGHDDSDYMGKTGAGNSAAFAKRYKDAGLGMGHAYSVLVAKHFPEKGIRLVQIRNPWGNGTEWTGDWGDDSELWEKHPDIKAACNFTAEADGTFWMSWEDAREYFESGGVCFVERDWHDYRVKAQFNDARPSLVLEVRVTKPVTAYLVVSQRDRRGLPDDHPDRSYHSVMISVCEKDGETGRYASKRNSNWRRLEEPQESYGFCSARDVAMKVTFEPSDAPYLVVPRAHGSNAAPKDFTLAFISSEAVDGEAVSVNFRRPADDWRCFKNYTRFDYPETTEVSAEFQYNPEVGCPQTLYAPHIFAQE</sequence>
<feature type="active site" evidence="2 3">
    <location>
        <position position="450"/>
    </location>
</feature>
<dbReference type="GO" id="GO:0006508">
    <property type="term" value="P:proteolysis"/>
    <property type="evidence" value="ECO:0007669"/>
    <property type="project" value="UniProtKB-KW"/>
</dbReference>
<dbReference type="AlphaFoldDB" id="A0A7S1R650"/>
<dbReference type="Gene3D" id="2.60.40.1180">
    <property type="entry name" value="Golgi alpha-mannosidase II"/>
    <property type="match status" value="1"/>
</dbReference>
<dbReference type="SUPFAM" id="SSF54001">
    <property type="entry name" value="Cysteine proteinases"/>
    <property type="match status" value="1"/>
</dbReference>
<name>A0A7S1R650_NEODS</name>
<dbReference type="Gene3D" id="3.90.70.10">
    <property type="entry name" value="Cysteine proteinases"/>
    <property type="match status" value="1"/>
</dbReference>
<comment type="similarity">
    <text evidence="1">Belongs to the peptidase C2 family.</text>
</comment>